<reference evidence="1 2" key="1">
    <citation type="submission" date="2019-02" db="EMBL/GenBank/DDBJ databases">
        <title>Deep-cultivation of Planctomycetes and their phenomic and genomic characterization uncovers novel biology.</title>
        <authorList>
            <person name="Wiegand S."/>
            <person name="Jogler M."/>
            <person name="Boedeker C."/>
            <person name="Pinto D."/>
            <person name="Vollmers J."/>
            <person name="Rivas-Marin E."/>
            <person name="Kohn T."/>
            <person name="Peeters S.H."/>
            <person name="Heuer A."/>
            <person name="Rast P."/>
            <person name="Oberbeckmann S."/>
            <person name="Bunk B."/>
            <person name="Jeske O."/>
            <person name="Meyerdierks A."/>
            <person name="Storesund J.E."/>
            <person name="Kallscheuer N."/>
            <person name="Luecker S."/>
            <person name="Lage O.M."/>
            <person name="Pohl T."/>
            <person name="Merkel B.J."/>
            <person name="Hornburger P."/>
            <person name="Mueller R.-W."/>
            <person name="Bruemmer F."/>
            <person name="Labrenz M."/>
            <person name="Spormann A.M."/>
            <person name="Op den Camp H."/>
            <person name="Overmann J."/>
            <person name="Amann R."/>
            <person name="Jetten M.S.M."/>
            <person name="Mascher T."/>
            <person name="Medema M.H."/>
            <person name="Devos D.P."/>
            <person name="Kaster A.-K."/>
            <person name="Ovreas L."/>
            <person name="Rohde M."/>
            <person name="Galperin M.Y."/>
            <person name="Jogler C."/>
        </authorList>
    </citation>
    <scope>NUCLEOTIDE SEQUENCE [LARGE SCALE GENOMIC DNA]</scope>
    <source>
        <strain evidence="1 2">Pan44</strain>
    </source>
</reference>
<dbReference type="EMBL" id="CP036271">
    <property type="protein sequence ID" value="QDT52171.1"/>
    <property type="molecule type" value="Genomic_DNA"/>
</dbReference>
<sequence length="56" mass="6385">MLAICRCGLFRFFPVASCGLIAWVVTNRLRKVKAPAVSPSEYERLRRIYGTRPSIN</sequence>
<dbReference type="Proteomes" id="UP000315700">
    <property type="component" value="Chromosome"/>
</dbReference>
<dbReference type="KEGG" id="ccos:Pan44_01800"/>
<protein>
    <submittedName>
        <fullName evidence="1">Uncharacterized protein</fullName>
    </submittedName>
</protein>
<dbReference type="AlphaFoldDB" id="A0A517S7Q5"/>
<accession>A0A517S7Q5</accession>
<dbReference type="InParanoid" id="A0A517S7Q5"/>
<evidence type="ECO:0000313" key="2">
    <source>
        <dbReference type="Proteomes" id="UP000315700"/>
    </source>
</evidence>
<dbReference type="RefSeq" id="WP_197453731.1">
    <property type="nucleotide sequence ID" value="NZ_CP036271.1"/>
</dbReference>
<evidence type="ECO:0000313" key="1">
    <source>
        <dbReference type="EMBL" id="QDT52171.1"/>
    </source>
</evidence>
<keyword evidence="2" id="KW-1185">Reference proteome</keyword>
<proteinExistence type="predicted"/>
<name>A0A517S7Q5_9PLAN</name>
<organism evidence="1 2">
    <name type="scientific">Caulifigura coniformis</name>
    <dbReference type="NCBI Taxonomy" id="2527983"/>
    <lineage>
        <taxon>Bacteria</taxon>
        <taxon>Pseudomonadati</taxon>
        <taxon>Planctomycetota</taxon>
        <taxon>Planctomycetia</taxon>
        <taxon>Planctomycetales</taxon>
        <taxon>Planctomycetaceae</taxon>
        <taxon>Caulifigura</taxon>
    </lineage>
</organism>
<gene>
    <name evidence="1" type="ORF">Pan44_01800</name>
</gene>